<dbReference type="InterPro" id="IPR001810">
    <property type="entry name" value="F-box_dom"/>
</dbReference>
<dbReference type="PANTHER" id="PTHR31672">
    <property type="entry name" value="BNACNNG10540D PROTEIN"/>
    <property type="match status" value="1"/>
</dbReference>
<dbReference type="InterPro" id="IPR036047">
    <property type="entry name" value="F-box-like_dom_sf"/>
</dbReference>
<proteinExistence type="predicted"/>
<gene>
    <name evidence="2" type="ORF">DVH24_003195</name>
</gene>
<dbReference type="Pfam" id="PF00646">
    <property type="entry name" value="F-box"/>
    <property type="match status" value="1"/>
</dbReference>
<protein>
    <recommendedName>
        <fullName evidence="1">F-box domain-containing protein</fullName>
    </recommendedName>
</protein>
<organism evidence="2 3">
    <name type="scientific">Malus domestica</name>
    <name type="common">Apple</name>
    <name type="synonym">Pyrus malus</name>
    <dbReference type="NCBI Taxonomy" id="3750"/>
    <lineage>
        <taxon>Eukaryota</taxon>
        <taxon>Viridiplantae</taxon>
        <taxon>Streptophyta</taxon>
        <taxon>Embryophyta</taxon>
        <taxon>Tracheophyta</taxon>
        <taxon>Spermatophyta</taxon>
        <taxon>Magnoliopsida</taxon>
        <taxon>eudicotyledons</taxon>
        <taxon>Gunneridae</taxon>
        <taxon>Pentapetalae</taxon>
        <taxon>rosids</taxon>
        <taxon>fabids</taxon>
        <taxon>Rosales</taxon>
        <taxon>Rosaceae</taxon>
        <taxon>Amygdaloideae</taxon>
        <taxon>Maleae</taxon>
        <taxon>Malus</taxon>
    </lineage>
</organism>
<name>A0A498IKV5_MALDO</name>
<keyword evidence="3" id="KW-1185">Reference proteome</keyword>
<dbReference type="CDD" id="cd22157">
    <property type="entry name" value="F-box_AtFBW1-like"/>
    <property type="match status" value="1"/>
</dbReference>
<evidence type="ECO:0000259" key="1">
    <source>
        <dbReference type="SMART" id="SM00256"/>
    </source>
</evidence>
<dbReference type="SUPFAM" id="SSF81383">
    <property type="entry name" value="F-box domain"/>
    <property type="match status" value="1"/>
</dbReference>
<dbReference type="EMBL" id="RDQH01000337">
    <property type="protein sequence ID" value="RXH82697.1"/>
    <property type="molecule type" value="Genomic_DNA"/>
</dbReference>
<evidence type="ECO:0000313" key="3">
    <source>
        <dbReference type="Proteomes" id="UP000290289"/>
    </source>
</evidence>
<reference evidence="2 3" key="1">
    <citation type="submission" date="2018-10" db="EMBL/GenBank/DDBJ databases">
        <title>A high-quality apple genome assembly.</title>
        <authorList>
            <person name="Hu J."/>
        </authorList>
    </citation>
    <scope>NUCLEOTIDE SEQUENCE [LARGE SCALE GENOMIC DNA]</scope>
    <source>
        <strain evidence="3">cv. HFTH1</strain>
        <tissue evidence="2">Young leaf</tissue>
    </source>
</reference>
<dbReference type="SMART" id="SM00256">
    <property type="entry name" value="FBOX"/>
    <property type="match status" value="1"/>
</dbReference>
<sequence>MMKEENPNLPWEMIREIFSWLPVKSLGQFRCVSKPCRSFISDPNFAKIQLSRTIDNKHILFQRRRLVFTNEKRHSIYFCNLDELLNQDSRFLDDGESINENIGKSVVVSNLDYVHPEQSSPDGSPLPNFWVLISYCNGLVLFKLNGQELYLVNPAIREYKKLPKPPSFNALSLSGFGFDHASDDYKVVNGWSVKDEIEFAVYSLKTGFWRVIERRFPYKAMFCFIGFMLNGGVHWLVKIAQDDSWVIISFLLEEEEVREIPVPFTSYKPLHYKLGVFGEFLCIADWVSSHVDEQYTDFWVMKEYGVRESWTEKKFSSFIPFSLVHSGCWKKDYVLLICQHKKLLVMYDFSDGSSHCINIYDFPKVSDAGFYVESLVSLN</sequence>
<comment type="caution">
    <text evidence="2">The sequence shown here is derived from an EMBL/GenBank/DDBJ whole genome shotgun (WGS) entry which is preliminary data.</text>
</comment>
<dbReference type="Proteomes" id="UP000290289">
    <property type="component" value="Chromosome 11"/>
</dbReference>
<accession>A0A498IKV5</accession>
<dbReference type="NCBIfam" id="TIGR01640">
    <property type="entry name" value="F_box_assoc_1"/>
    <property type="match status" value="1"/>
</dbReference>
<dbReference type="InterPro" id="IPR017451">
    <property type="entry name" value="F-box-assoc_interact_dom"/>
</dbReference>
<dbReference type="PANTHER" id="PTHR31672:SF13">
    <property type="entry name" value="F-BOX PROTEIN CPR30-LIKE"/>
    <property type="match status" value="1"/>
</dbReference>
<feature type="domain" description="F-box" evidence="1">
    <location>
        <begin position="9"/>
        <end position="48"/>
    </location>
</feature>
<dbReference type="Gene3D" id="1.20.1280.50">
    <property type="match status" value="1"/>
</dbReference>
<evidence type="ECO:0000313" key="2">
    <source>
        <dbReference type="EMBL" id="RXH82697.1"/>
    </source>
</evidence>
<dbReference type="InterPro" id="IPR013187">
    <property type="entry name" value="F-box-assoc_dom_typ3"/>
</dbReference>
<dbReference type="InterPro" id="IPR050796">
    <property type="entry name" value="SCF_F-box_component"/>
</dbReference>
<dbReference type="Pfam" id="PF08268">
    <property type="entry name" value="FBA_3"/>
    <property type="match status" value="1"/>
</dbReference>
<dbReference type="SMR" id="A0A498IKV5"/>
<dbReference type="AlphaFoldDB" id="A0A498IKV5"/>